<reference evidence="2" key="1">
    <citation type="journal article" date="2020" name="mSystems">
        <title>Genome- and Community-Level Interaction Insights into Carbon Utilization and Element Cycling Functions of Hydrothermarchaeota in Hydrothermal Sediment.</title>
        <authorList>
            <person name="Zhou Z."/>
            <person name="Liu Y."/>
            <person name="Xu W."/>
            <person name="Pan J."/>
            <person name="Luo Z.H."/>
            <person name="Li M."/>
        </authorList>
    </citation>
    <scope>NUCLEOTIDE SEQUENCE [LARGE SCALE GENOMIC DNA]</scope>
    <source>
        <strain evidence="2">SpSt-8</strain>
    </source>
</reference>
<evidence type="ECO:0008006" key="3">
    <source>
        <dbReference type="Google" id="ProtNLM"/>
    </source>
</evidence>
<comment type="caution">
    <text evidence="2">The sequence shown here is derived from an EMBL/GenBank/DDBJ whole genome shotgun (WGS) entry which is preliminary data.</text>
</comment>
<dbReference type="AlphaFoldDB" id="A0A7C3SM71"/>
<gene>
    <name evidence="2" type="ORF">ENV88_07540</name>
</gene>
<evidence type="ECO:0000313" key="2">
    <source>
        <dbReference type="EMBL" id="HGB25854.1"/>
    </source>
</evidence>
<organism evidence="2">
    <name type="scientific">Thermofilum pendens</name>
    <dbReference type="NCBI Taxonomy" id="2269"/>
    <lineage>
        <taxon>Archaea</taxon>
        <taxon>Thermoproteota</taxon>
        <taxon>Thermoprotei</taxon>
        <taxon>Thermofilales</taxon>
        <taxon>Thermofilaceae</taxon>
        <taxon>Thermofilum</taxon>
    </lineage>
</organism>
<accession>A0A7C3SM71</accession>
<sequence>MRRLWTLSLLAVVAFAAVIITNVSEWGVRATASPLVKAAGSDLGNPAYNVKNVSVYWSFEDGLNVTYVEVVVPRCHRAVFNPVLIISAQALVSVKLSAEDVQGAYASQLTASIALSEATQVVVTSGVVTQPTGSPVTVDGQASFGLEVLVGSGAPLGVEVGRVITWLHFNYSSAKARQKIVWIVKTWPQPPRVVLFYDGFESGSLQDWTRTDYTYAEQKTYDVTVTENCYISGRPPTPQTITDTTRPVAGSWLAWIGFREQVYCEPRPVGSDYLRRTISIPASIDGVEVRYVNVTFWWRFLTWDSANYDYVDLYLSRGASTYYWKQGYNPNPGNAYGPFMDTGWQRNSTVFAGISGSSVTITFFLRTYGDEYYRSWLYVDEVYFVAHFDCVSSSASLGVSTAPLGGVQPSDAAQASSNDGVTERDQCAGCRG</sequence>
<feature type="compositionally biased region" description="Polar residues" evidence="1">
    <location>
        <begin position="411"/>
        <end position="420"/>
    </location>
</feature>
<proteinExistence type="predicted"/>
<feature type="region of interest" description="Disordered" evidence="1">
    <location>
        <begin position="409"/>
        <end position="432"/>
    </location>
</feature>
<name>A0A7C3SM71_THEPE</name>
<dbReference type="EMBL" id="DTIB01000130">
    <property type="protein sequence ID" value="HGB25854.1"/>
    <property type="molecule type" value="Genomic_DNA"/>
</dbReference>
<protein>
    <recommendedName>
        <fullName evidence="3">DUF2341 domain-containing protein</fullName>
    </recommendedName>
</protein>
<evidence type="ECO:0000256" key="1">
    <source>
        <dbReference type="SAM" id="MobiDB-lite"/>
    </source>
</evidence>